<reference evidence="2" key="1">
    <citation type="thesis" date="2020" institute="ProQuest LLC" country="789 East Eisenhower Parkway, Ann Arbor, MI, USA">
        <title>Comparative Genomics and Chromosome Evolution.</title>
        <authorList>
            <person name="Mudd A.B."/>
        </authorList>
    </citation>
    <scope>NUCLEOTIDE SEQUENCE</scope>
    <source>
        <strain evidence="2">237g6f4</strain>
        <tissue evidence="2">Blood</tissue>
    </source>
</reference>
<evidence type="ECO:0000256" key="1">
    <source>
        <dbReference type="SAM" id="MobiDB-lite"/>
    </source>
</evidence>
<proteinExistence type="predicted"/>
<feature type="region of interest" description="Disordered" evidence="1">
    <location>
        <begin position="1"/>
        <end position="22"/>
    </location>
</feature>
<sequence>MSYCRSSSSADPSRTESGPSSSHWLICAGACLWGVKKGEEELLTPPPRSPARFFCDVFGLYHNFFFFFSCLPPHHGTARLC</sequence>
<evidence type="ECO:0000313" key="3">
    <source>
        <dbReference type="Proteomes" id="UP000824782"/>
    </source>
</evidence>
<protein>
    <submittedName>
        <fullName evidence="2">Uncharacterized protein</fullName>
    </submittedName>
</protein>
<dbReference type="EMBL" id="WNYA01000007">
    <property type="protein sequence ID" value="KAG8560080.1"/>
    <property type="molecule type" value="Genomic_DNA"/>
</dbReference>
<gene>
    <name evidence="2" type="ORF">GDO81_014774</name>
</gene>
<dbReference type="Proteomes" id="UP000824782">
    <property type="component" value="Unassembled WGS sequence"/>
</dbReference>
<organism evidence="2 3">
    <name type="scientific">Engystomops pustulosus</name>
    <name type="common">Tungara frog</name>
    <name type="synonym">Physalaemus pustulosus</name>
    <dbReference type="NCBI Taxonomy" id="76066"/>
    <lineage>
        <taxon>Eukaryota</taxon>
        <taxon>Metazoa</taxon>
        <taxon>Chordata</taxon>
        <taxon>Craniata</taxon>
        <taxon>Vertebrata</taxon>
        <taxon>Euteleostomi</taxon>
        <taxon>Amphibia</taxon>
        <taxon>Batrachia</taxon>
        <taxon>Anura</taxon>
        <taxon>Neobatrachia</taxon>
        <taxon>Hyloidea</taxon>
        <taxon>Leptodactylidae</taxon>
        <taxon>Leiuperinae</taxon>
        <taxon>Engystomops</taxon>
    </lineage>
</organism>
<comment type="caution">
    <text evidence="2">The sequence shown here is derived from an EMBL/GenBank/DDBJ whole genome shotgun (WGS) entry which is preliminary data.</text>
</comment>
<evidence type="ECO:0000313" key="2">
    <source>
        <dbReference type="EMBL" id="KAG8560080.1"/>
    </source>
</evidence>
<dbReference type="AlphaFoldDB" id="A0AAV7AGZ7"/>
<keyword evidence="3" id="KW-1185">Reference proteome</keyword>
<accession>A0AAV7AGZ7</accession>
<name>A0AAV7AGZ7_ENGPU</name>